<dbReference type="GO" id="GO:0008270">
    <property type="term" value="F:zinc ion binding"/>
    <property type="evidence" value="ECO:0007669"/>
    <property type="project" value="UniProtKB-KW"/>
</dbReference>
<dbReference type="PANTHER" id="PTHR31992:SF203">
    <property type="entry name" value="DOF ZINC FINGER PROTEIN"/>
    <property type="match status" value="1"/>
</dbReference>
<keyword evidence="5 8" id="KW-0238">DNA-binding</keyword>
<keyword evidence="7 8" id="KW-0539">Nucleus</keyword>
<evidence type="ECO:0000256" key="2">
    <source>
        <dbReference type="ARBA" id="ARBA00022771"/>
    </source>
</evidence>
<evidence type="ECO:0000256" key="8">
    <source>
        <dbReference type="PROSITE-ProRule" id="PRU00071"/>
    </source>
</evidence>
<dbReference type="GO" id="GO:0005634">
    <property type="term" value="C:nucleus"/>
    <property type="evidence" value="ECO:0007669"/>
    <property type="project" value="UniProtKB-SubCell"/>
</dbReference>
<dbReference type="Pfam" id="PF02701">
    <property type="entry name" value="Zn_ribbon_Dof"/>
    <property type="match status" value="1"/>
</dbReference>
<comment type="caution">
    <text evidence="12">The sequence shown here is derived from an EMBL/GenBank/DDBJ whole genome shotgun (WGS) entry which is preliminary data.</text>
</comment>
<organism evidence="12 13">
    <name type="scientific">Hibiscus syriacus</name>
    <name type="common">Rose of Sharon</name>
    <dbReference type="NCBI Taxonomy" id="106335"/>
    <lineage>
        <taxon>Eukaryota</taxon>
        <taxon>Viridiplantae</taxon>
        <taxon>Streptophyta</taxon>
        <taxon>Embryophyta</taxon>
        <taxon>Tracheophyta</taxon>
        <taxon>Spermatophyta</taxon>
        <taxon>Magnoliopsida</taxon>
        <taxon>eudicotyledons</taxon>
        <taxon>Gunneridae</taxon>
        <taxon>Pentapetalae</taxon>
        <taxon>rosids</taxon>
        <taxon>malvids</taxon>
        <taxon>Malvales</taxon>
        <taxon>Malvaceae</taxon>
        <taxon>Malvoideae</taxon>
        <taxon>Hibiscus</taxon>
    </lineage>
</organism>
<evidence type="ECO:0000313" key="13">
    <source>
        <dbReference type="Proteomes" id="UP000436088"/>
    </source>
</evidence>
<evidence type="ECO:0000256" key="9">
    <source>
        <dbReference type="RuleBase" id="RU369094"/>
    </source>
</evidence>
<dbReference type="PROSITE" id="PS01361">
    <property type="entry name" value="ZF_DOF_1"/>
    <property type="match status" value="1"/>
</dbReference>
<evidence type="ECO:0000256" key="4">
    <source>
        <dbReference type="ARBA" id="ARBA00023015"/>
    </source>
</evidence>
<proteinExistence type="predicted"/>
<dbReference type="GO" id="GO:0003700">
    <property type="term" value="F:DNA-binding transcription factor activity"/>
    <property type="evidence" value="ECO:0007669"/>
    <property type="project" value="UniProtKB-UniRule"/>
</dbReference>
<dbReference type="InterPro" id="IPR003851">
    <property type="entry name" value="Znf_Dof"/>
</dbReference>
<keyword evidence="2 8" id="KW-0863">Zinc-finger</keyword>
<feature type="domain" description="Dof-type" evidence="11">
    <location>
        <begin position="29"/>
        <end position="83"/>
    </location>
</feature>
<feature type="compositionally biased region" description="Basic and acidic residues" evidence="10">
    <location>
        <begin position="1"/>
        <end position="10"/>
    </location>
</feature>
<accession>A0A6A3BWY9</accession>
<reference evidence="12" key="1">
    <citation type="submission" date="2019-09" db="EMBL/GenBank/DDBJ databases">
        <title>Draft genome information of white flower Hibiscus syriacus.</title>
        <authorList>
            <person name="Kim Y.-M."/>
        </authorList>
    </citation>
    <scope>NUCLEOTIDE SEQUENCE [LARGE SCALE GENOMIC DNA]</scope>
    <source>
        <strain evidence="12">YM2019G1</strain>
    </source>
</reference>
<evidence type="ECO:0000256" key="5">
    <source>
        <dbReference type="ARBA" id="ARBA00023125"/>
    </source>
</evidence>
<keyword evidence="1 9" id="KW-0479">Metal-binding</keyword>
<dbReference type="AlphaFoldDB" id="A0A6A3BWY9"/>
<evidence type="ECO:0000256" key="1">
    <source>
        <dbReference type="ARBA" id="ARBA00022723"/>
    </source>
</evidence>
<dbReference type="GO" id="GO:0003677">
    <property type="term" value="F:DNA binding"/>
    <property type="evidence" value="ECO:0007669"/>
    <property type="project" value="UniProtKB-UniRule"/>
</dbReference>
<dbReference type="InterPro" id="IPR045174">
    <property type="entry name" value="Dof"/>
</dbReference>
<keyword evidence="4 9" id="KW-0805">Transcription regulation</keyword>
<comment type="subcellular location">
    <subcellularLocation>
        <location evidence="8 9">Nucleus</location>
    </subcellularLocation>
</comment>
<protein>
    <recommendedName>
        <fullName evidence="9">Dof zinc finger protein</fullName>
    </recommendedName>
</protein>
<evidence type="ECO:0000259" key="11">
    <source>
        <dbReference type="PROSITE" id="PS50884"/>
    </source>
</evidence>
<evidence type="ECO:0000256" key="3">
    <source>
        <dbReference type="ARBA" id="ARBA00022833"/>
    </source>
</evidence>
<keyword evidence="3 9" id="KW-0862">Zinc</keyword>
<evidence type="ECO:0000256" key="7">
    <source>
        <dbReference type="ARBA" id="ARBA00023242"/>
    </source>
</evidence>
<keyword evidence="13" id="KW-1185">Reference proteome</keyword>
<dbReference type="Proteomes" id="UP000436088">
    <property type="component" value="Unassembled WGS sequence"/>
</dbReference>
<comment type="function">
    <text evidence="9">Transcription factor that binds specifically to a 5'-AA[AG]G-3' consensus core sequence.</text>
</comment>
<name>A0A6A3BWY9_HIBSY</name>
<evidence type="ECO:0000256" key="6">
    <source>
        <dbReference type="ARBA" id="ARBA00023163"/>
    </source>
</evidence>
<gene>
    <name evidence="12" type="ORF">F3Y22_tig00109957pilonHSYRG00348</name>
</gene>
<feature type="region of interest" description="Disordered" evidence="10">
    <location>
        <begin position="1"/>
        <end position="24"/>
    </location>
</feature>
<dbReference type="PANTHER" id="PTHR31992">
    <property type="entry name" value="DOF ZINC FINGER PROTEIN DOF1.4-RELATED"/>
    <property type="match status" value="1"/>
</dbReference>
<dbReference type="EMBL" id="VEPZ02000788">
    <property type="protein sequence ID" value="KAE8719502.1"/>
    <property type="molecule type" value="Genomic_DNA"/>
</dbReference>
<dbReference type="PROSITE" id="PS50884">
    <property type="entry name" value="ZF_DOF_2"/>
    <property type="match status" value="1"/>
</dbReference>
<sequence length="244" mass="25808">MPADSGDRRPVRVQGTMGSHPPVKLTDPLPCPRCDSTSTKFCYYNNYNLSQPRYFCKSCRRYWTQGGTLRDVPIGGGTRKTSKRSRSSVVTSYSSSVSHEVDSVHVAVNKPVPADMPGTVDKPEVDLAEVNLNETMDLIVNGSFTSFLNSQGEGYLTLGGYGLGAGSEFDVVWGYPGNGYLGGYSGGDGEETGDAVGGTTGSNSWQATSNVEGSGALVDGDFFAWPGHAISAPGKMCSCFLPIG</sequence>
<evidence type="ECO:0000313" key="12">
    <source>
        <dbReference type="EMBL" id="KAE8719502.1"/>
    </source>
</evidence>
<keyword evidence="6 9" id="KW-0804">Transcription</keyword>
<evidence type="ECO:0000256" key="10">
    <source>
        <dbReference type="SAM" id="MobiDB-lite"/>
    </source>
</evidence>